<dbReference type="AlphaFoldDB" id="A0A644XBT8"/>
<protein>
    <recommendedName>
        <fullName evidence="1">SnoaL-like domain-containing protein</fullName>
    </recommendedName>
</protein>
<dbReference type="Pfam" id="PF13474">
    <property type="entry name" value="SnoaL_3"/>
    <property type="match status" value="1"/>
</dbReference>
<reference evidence="2" key="1">
    <citation type="submission" date="2019-08" db="EMBL/GenBank/DDBJ databases">
        <authorList>
            <person name="Kucharzyk K."/>
            <person name="Murdoch R.W."/>
            <person name="Higgins S."/>
            <person name="Loffler F."/>
        </authorList>
    </citation>
    <scope>NUCLEOTIDE SEQUENCE</scope>
</reference>
<dbReference type="EMBL" id="VSSQ01002154">
    <property type="protein sequence ID" value="MPM13670.1"/>
    <property type="molecule type" value="Genomic_DNA"/>
</dbReference>
<accession>A0A644XBT8</accession>
<evidence type="ECO:0000259" key="1">
    <source>
        <dbReference type="Pfam" id="PF13474"/>
    </source>
</evidence>
<evidence type="ECO:0000313" key="2">
    <source>
        <dbReference type="EMBL" id="MPM13670.1"/>
    </source>
</evidence>
<organism evidence="2">
    <name type="scientific">bioreactor metagenome</name>
    <dbReference type="NCBI Taxonomy" id="1076179"/>
    <lineage>
        <taxon>unclassified sequences</taxon>
        <taxon>metagenomes</taxon>
        <taxon>ecological metagenomes</taxon>
    </lineage>
</organism>
<sequence length="392" mass="46058">MERYKNINSIEEVKKVLRDFQELYKCKDIKKVDNYVDEGFSSKEGLAVLGSSMGQWCFNIEDIKTLIKSHLANENNYWKDVNFKFQEAKIFADENVAWVVSIGVIRNTITEDEYIENTIKKVKELLHREDRSKIDALKAASQMANTLRQIEKGENYIWPFRFSCVLIKENETWKFHQMQFSFDSETWPDRLDNETYIKSIFEMPEVNSKAKYEEVRNTLQILQDGYIKRDVNYVDEYMKEVFLLNEDLIVIGTDADELCLGVDAARGIVESDWKYWGDFKFNVDNALISVKGDVAYFTTKAFLERNITDKTMLGWVNSSNKYTFSSEEVPKHKLLEALNDTIGYMYEIEKGETFIVPMRFSGVLVRKDGKWLVQHLQYSDYNEGMPEVRKFE</sequence>
<feature type="domain" description="SnoaL-like" evidence="1">
    <location>
        <begin position="226"/>
        <end position="317"/>
    </location>
</feature>
<dbReference type="Gene3D" id="3.10.450.50">
    <property type="match status" value="2"/>
</dbReference>
<dbReference type="InterPro" id="IPR037401">
    <property type="entry name" value="SnoaL-like"/>
</dbReference>
<proteinExistence type="predicted"/>
<name>A0A644XBT8_9ZZZZ</name>
<comment type="caution">
    <text evidence="2">The sequence shown here is derived from an EMBL/GenBank/DDBJ whole genome shotgun (WGS) entry which is preliminary data.</text>
</comment>
<gene>
    <name evidence="2" type="ORF">SDC9_60029</name>
</gene>